<dbReference type="EMBL" id="CAFBPJ010000258">
    <property type="protein sequence ID" value="CAB5030840.1"/>
    <property type="molecule type" value="Genomic_DNA"/>
</dbReference>
<proteinExistence type="inferred from homology"/>
<evidence type="ECO:0000256" key="1">
    <source>
        <dbReference type="ARBA" id="ARBA00008710"/>
    </source>
</evidence>
<evidence type="ECO:0000313" key="5">
    <source>
        <dbReference type="EMBL" id="CAB5013168.1"/>
    </source>
</evidence>
<evidence type="ECO:0000313" key="4">
    <source>
        <dbReference type="EMBL" id="CAB4835776.1"/>
    </source>
</evidence>
<comment type="similarity">
    <text evidence="1">Belongs to the F420H(2)-dependent quinone reductase family.</text>
</comment>
<dbReference type="GO" id="GO:0070967">
    <property type="term" value="F:coenzyme F420 binding"/>
    <property type="evidence" value="ECO:0007669"/>
    <property type="project" value="TreeGrafter"/>
</dbReference>
<dbReference type="EMBL" id="CAFABK010000151">
    <property type="protein sequence ID" value="CAB4835776.1"/>
    <property type="molecule type" value="Genomic_DNA"/>
</dbReference>
<evidence type="ECO:0000313" key="6">
    <source>
        <dbReference type="EMBL" id="CAB5030840.1"/>
    </source>
</evidence>
<reference evidence="6" key="1">
    <citation type="submission" date="2020-05" db="EMBL/GenBank/DDBJ databases">
        <authorList>
            <person name="Chiriac C."/>
            <person name="Salcher M."/>
            <person name="Ghai R."/>
            <person name="Kavagutti S V."/>
        </authorList>
    </citation>
    <scope>NUCLEOTIDE SEQUENCE</scope>
</reference>
<sequence length="175" mass="19772">MVRLISVIVPYVMPYVKRGGVYGVPMGTRAYDTWWGLTLRTTTGLHKVVDKLSGGRLWRRFPGGQQVIWITTLGRKSAQWRRTPLLAAPHEGAWIITGSNAGQTQIPAWVFNVRARPTGSIEIDGTKTDCTFIEVTGHQRDLLYRELVAMWSAYAMYERNAGREIPVFLVQPIIN</sequence>
<dbReference type="NCBIfam" id="TIGR00026">
    <property type="entry name" value="hi_GC_TIGR00026"/>
    <property type="match status" value="1"/>
</dbReference>
<protein>
    <submittedName>
        <fullName evidence="6">Unannotated protein</fullName>
    </submittedName>
</protein>
<dbReference type="Gene3D" id="2.30.110.10">
    <property type="entry name" value="Electron Transport, Fmn-binding Protein, Chain A"/>
    <property type="match status" value="1"/>
</dbReference>
<dbReference type="InterPro" id="IPR012349">
    <property type="entry name" value="Split_barrel_FMN-bd"/>
</dbReference>
<gene>
    <name evidence="3" type="ORF">UFOPK2310_01298</name>
    <name evidence="4" type="ORF">UFOPK3204_01837</name>
    <name evidence="5" type="ORF">UFOPK4043_01163</name>
    <name evidence="6" type="ORF">UFOPK4092_01603</name>
</gene>
<dbReference type="GO" id="GO:0016491">
    <property type="term" value="F:oxidoreductase activity"/>
    <property type="evidence" value="ECO:0007669"/>
    <property type="project" value="InterPro"/>
</dbReference>
<dbReference type="PANTHER" id="PTHR39428">
    <property type="entry name" value="F420H(2)-DEPENDENT QUINONE REDUCTASE RV1261C"/>
    <property type="match status" value="1"/>
</dbReference>
<dbReference type="GO" id="GO:0005886">
    <property type="term" value="C:plasma membrane"/>
    <property type="evidence" value="ECO:0007669"/>
    <property type="project" value="TreeGrafter"/>
</dbReference>
<dbReference type="Pfam" id="PF04075">
    <property type="entry name" value="F420H2_quin_red"/>
    <property type="match status" value="1"/>
</dbReference>
<dbReference type="InterPro" id="IPR004378">
    <property type="entry name" value="F420H2_quin_Rdtase"/>
</dbReference>
<organism evidence="6">
    <name type="scientific">freshwater metagenome</name>
    <dbReference type="NCBI Taxonomy" id="449393"/>
    <lineage>
        <taxon>unclassified sequences</taxon>
        <taxon>metagenomes</taxon>
        <taxon>ecological metagenomes</taxon>
    </lineage>
</organism>
<comment type="catalytic activity">
    <reaction evidence="2">
        <text>oxidized coenzyme F420-(gamma-L-Glu)(n) + a quinol + H(+) = reduced coenzyme F420-(gamma-L-Glu)(n) + a quinone</text>
        <dbReference type="Rhea" id="RHEA:39663"/>
        <dbReference type="Rhea" id="RHEA-COMP:12939"/>
        <dbReference type="Rhea" id="RHEA-COMP:14378"/>
        <dbReference type="ChEBI" id="CHEBI:15378"/>
        <dbReference type="ChEBI" id="CHEBI:24646"/>
        <dbReference type="ChEBI" id="CHEBI:132124"/>
        <dbReference type="ChEBI" id="CHEBI:133980"/>
        <dbReference type="ChEBI" id="CHEBI:139511"/>
    </reaction>
</comment>
<evidence type="ECO:0000313" key="3">
    <source>
        <dbReference type="EMBL" id="CAB4682195.1"/>
    </source>
</evidence>
<name>A0A6J7RQX0_9ZZZZ</name>
<dbReference type="PANTHER" id="PTHR39428:SF3">
    <property type="entry name" value="DEAZAFLAVIN-DEPENDENT NITROREDUCTASE"/>
    <property type="match status" value="1"/>
</dbReference>
<accession>A0A6J7RQX0</accession>
<evidence type="ECO:0000256" key="2">
    <source>
        <dbReference type="ARBA" id="ARBA00049106"/>
    </source>
</evidence>
<dbReference type="EMBL" id="CAFBPA010000187">
    <property type="protein sequence ID" value="CAB5013168.1"/>
    <property type="molecule type" value="Genomic_DNA"/>
</dbReference>
<dbReference type="EMBL" id="CAEZWW010000182">
    <property type="protein sequence ID" value="CAB4682195.1"/>
    <property type="molecule type" value="Genomic_DNA"/>
</dbReference>
<dbReference type="AlphaFoldDB" id="A0A6J7RQX0"/>